<accession>A0ABY6LHV3</accession>
<evidence type="ECO:0000256" key="1">
    <source>
        <dbReference type="ARBA" id="ARBA00004653"/>
    </source>
</evidence>
<comment type="subcellular location">
    <subcellularLocation>
        <location evidence="1 9">Golgi apparatus membrane</location>
        <topology evidence="1 9">Multi-pass membrane protein</topology>
    </subcellularLocation>
    <subcellularLocation>
        <location evidence="7">Golgi apparatus</location>
        <location evidence="7">cis-Golgi network membrane</location>
    </subcellularLocation>
</comment>
<feature type="domain" description="Yip1" evidence="10">
    <location>
        <begin position="115"/>
        <end position="252"/>
    </location>
</feature>
<dbReference type="Pfam" id="PF04893">
    <property type="entry name" value="Yip1"/>
    <property type="match status" value="1"/>
</dbReference>
<keyword evidence="12" id="KW-1185">Reference proteome</keyword>
<evidence type="ECO:0000256" key="9">
    <source>
        <dbReference type="RuleBase" id="RU361264"/>
    </source>
</evidence>
<dbReference type="PANTHER" id="PTHR21236">
    <property type="entry name" value="GOLGI MEMBRANE PROTEIN YIP1"/>
    <property type="match status" value="1"/>
</dbReference>
<keyword evidence="6 9" id="KW-0472">Membrane</keyword>
<feature type="transmembrane region" description="Helical" evidence="9">
    <location>
        <begin position="124"/>
        <end position="141"/>
    </location>
</feature>
<feature type="transmembrane region" description="Helical" evidence="9">
    <location>
        <begin position="208"/>
        <end position="227"/>
    </location>
</feature>
<feature type="transmembrane region" description="Helical" evidence="9">
    <location>
        <begin position="147"/>
        <end position="168"/>
    </location>
</feature>
<evidence type="ECO:0000313" key="12">
    <source>
        <dbReference type="Proteomes" id="UP001235939"/>
    </source>
</evidence>
<reference evidence="11 12" key="1">
    <citation type="submission" date="2022-01" db="EMBL/GenBank/DDBJ databases">
        <title>A chromosomal length assembly of Cordylochernes scorpioides.</title>
        <authorList>
            <person name="Zeh D."/>
            <person name="Zeh J."/>
        </authorList>
    </citation>
    <scope>NUCLEOTIDE SEQUENCE [LARGE SCALE GENOMIC DNA]</scope>
    <source>
        <strain evidence="11">IN4F17</strain>
        <tissue evidence="11">Whole Body</tissue>
    </source>
</reference>
<evidence type="ECO:0000256" key="2">
    <source>
        <dbReference type="ARBA" id="ARBA00010596"/>
    </source>
</evidence>
<keyword evidence="5" id="KW-0333">Golgi apparatus</keyword>
<evidence type="ECO:0000259" key="10">
    <source>
        <dbReference type="Pfam" id="PF04893"/>
    </source>
</evidence>
<evidence type="ECO:0000256" key="8">
    <source>
        <dbReference type="ARBA" id="ARBA00037720"/>
    </source>
</evidence>
<comment type="similarity">
    <text evidence="2 9">Belongs to the YIP1 family.</text>
</comment>
<evidence type="ECO:0000256" key="3">
    <source>
        <dbReference type="ARBA" id="ARBA00022692"/>
    </source>
</evidence>
<dbReference type="PANTHER" id="PTHR21236:SF7">
    <property type="entry name" value="PROTEIN YIPF4"/>
    <property type="match status" value="1"/>
</dbReference>
<comment type="function">
    <text evidence="8">Involved in the maintenance of the Golgi structure.</text>
</comment>
<gene>
    <name evidence="11" type="ORF">LAZ67_19000216</name>
</gene>
<feature type="transmembrane region" description="Helical" evidence="9">
    <location>
        <begin position="180"/>
        <end position="202"/>
    </location>
</feature>
<organism evidence="11 12">
    <name type="scientific">Cordylochernes scorpioides</name>
    <dbReference type="NCBI Taxonomy" id="51811"/>
    <lineage>
        <taxon>Eukaryota</taxon>
        <taxon>Metazoa</taxon>
        <taxon>Ecdysozoa</taxon>
        <taxon>Arthropoda</taxon>
        <taxon>Chelicerata</taxon>
        <taxon>Arachnida</taxon>
        <taxon>Pseudoscorpiones</taxon>
        <taxon>Cheliferoidea</taxon>
        <taxon>Chernetidae</taxon>
        <taxon>Cordylochernes</taxon>
    </lineage>
</organism>
<evidence type="ECO:0000313" key="11">
    <source>
        <dbReference type="EMBL" id="UYV80454.1"/>
    </source>
</evidence>
<evidence type="ECO:0000256" key="5">
    <source>
        <dbReference type="ARBA" id="ARBA00023034"/>
    </source>
</evidence>
<evidence type="ECO:0000256" key="4">
    <source>
        <dbReference type="ARBA" id="ARBA00022989"/>
    </source>
</evidence>
<name>A0ABY6LHV3_9ARAC</name>
<evidence type="ECO:0000256" key="6">
    <source>
        <dbReference type="ARBA" id="ARBA00023136"/>
    </source>
</evidence>
<dbReference type="InterPro" id="IPR045231">
    <property type="entry name" value="Yip1/4-like"/>
</dbReference>
<keyword evidence="4 9" id="KW-1133">Transmembrane helix</keyword>
<dbReference type="EMBL" id="CP092881">
    <property type="protein sequence ID" value="UYV80454.1"/>
    <property type="molecule type" value="Genomic_DNA"/>
</dbReference>
<keyword evidence="3 9" id="KW-0812">Transmembrane</keyword>
<sequence>MSLVFPSPGIGTEVWCHQLSGFLGKKMVYDEFTFVSTSHGEQDVSGSLSSAPYTQASRGYVTSFLNQKGFGWMLESEEADDDNQHLPLLEELDIDLKDIYNKVRCVLLPLPGMERKVVRDQPDFWGPLLVVLLFSLVSLLGGQLRVVSWILTIWLAGALLVFLLARVLGGEVAYSQCLGVLGYSVLPLVVTATLLPLVAGILPWLASLIKLGGVAWATFSAGSLLCVQELAHKRPLLLYPIFLLYIYFFSLYSGV</sequence>
<protein>
    <recommendedName>
        <fullName evidence="9">Protein YIPF</fullName>
    </recommendedName>
</protein>
<feature type="transmembrane region" description="Helical" evidence="9">
    <location>
        <begin position="236"/>
        <end position="254"/>
    </location>
</feature>
<dbReference type="Proteomes" id="UP001235939">
    <property type="component" value="Chromosome 19"/>
</dbReference>
<evidence type="ECO:0000256" key="7">
    <source>
        <dbReference type="ARBA" id="ARBA00024188"/>
    </source>
</evidence>
<proteinExistence type="inferred from homology"/>
<dbReference type="InterPro" id="IPR006977">
    <property type="entry name" value="Yip1_dom"/>
</dbReference>